<feature type="compositionally biased region" description="Polar residues" evidence="1">
    <location>
        <begin position="87"/>
        <end position="101"/>
    </location>
</feature>
<evidence type="ECO:0000256" key="2">
    <source>
        <dbReference type="SAM" id="SignalP"/>
    </source>
</evidence>
<protein>
    <submittedName>
        <fullName evidence="3">Uncharacterized protein</fullName>
    </submittedName>
</protein>
<dbReference type="EMBL" id="JABANO010040207">
    <property type="protein sequence ID" value="KAF4686498.1"/>
    <property type="molecule type" value="Genomic_DNA"/>
</dbReference>
<dbReference type="InterPro" id="IPR029063">
    <property type="entry name" value="SAM-dependent_MTases_sf"/>
</dbReference>
<feature type="chain" id="PRO_5029780481" evidence="2">
    <location>
        <begin position="19"/>
        <end position="369"/>
    </location>
</feature>
<comment type="caution">
    <text evidence="3">The sequence shown here is derived from an EMBL/GenBank/DDBJ whole genome shotgun (WGS) entry which is preliminary data.</text>
</comment>
<proteinExistence type="predicted"/>
<reference evidence="3 4" key="1">
    <citation type="submission" date="2020-04" db="EMBL/GenBank/DDBJ databases">
        <title>Perkinsus olseni comparative genomics.</title>
        <authorList>
            <person name="Bogema D.R."/>
        </authorList>
    </citation>
    <scope>NUCLEOTIDE SEQUENCE [LARGE SCALE GENOMIC DNA]</scope>
    <source>
        <strain evidence="3 4">ATCC PRA-207</strain>
    </source>
</reference>
<dbReference type="Gene3D" id="3.40.50.150">
    <property type="entry name" value="Vaccinia Virus protein VP39"/>
    <property type="match status" value="1"/>
</dbReference>
<dbReference type="SUPFAM" id="SSF53335">
    <property type="entry name" value="S-adenosyl-L-methionine-dependent methyltransferases"/>
    <property type="match status" value="1"/>
</dbReference>
<dbReference type="Proteomes" id="UP000553632">
    <property type="component" value="Unassembled WGS sequence"/>
</dbReference>
<organism evidence="3 4">
    <name type="scientific">Perkinsus olseni</name>
    <name type="common">Perkinsus atlanticus</name>
    <dbReference type="NCBI Taxonomy" id="32597"/>
    <lineage>
        <taxon>Eukaryota</taxon>
        <taxon>Sar</taxon>
        <taxon>Alveolata</taxon>
        <taxon>Perkinsozoa</taxon>
        <taxon>Perkinsea</taxon>
        <taxon>Perkinsida</taxon>
        <taxon>Perkinsidae</taxon>
        <taxon>Perkinsus</taxon>
    </lineage>
</organism>
<keyword evidence="2" id="KW-0732">Signal</keyword>
<dbReference type="AlphaFoldDB" id="A0A7J6NRU6"/>
<feature type="signal peptide" evidence="2">
    <location>
        <begin position="1"/>
        <end position="18"/>
    </location>
</feature>
<evidence type="ECO:0000313" key="4">
    <source>
        <dbReference type="Proteomes" id="UP000553632"/>
    </source>
</evidence>
<feature type="region of interest" description="Disordered" evidence="1">
    <location>
        <begin position="77"/>
        <end position="101"/>
    </location>
</feature>
<sequence>MLKKSIITLTILLTDITGDGIDDSIKANDIWTRINAEVFAHYIAEYRSVMKDVTQLIWATYIFGIYGDIVEGDIDDDDDDDDVNSKIGKNTSGDTNPVPSDPSSFAAWTKDTTFAVMLSARIAKYVEDYVSSIDPALISLIISHNNNTTDDGRPHPSYRAVQYYYHTKSGAFDNLEALKRTTFDTWGLDTGLLRGIMQHIVIPHYNHINSDVMIIGDLGAGGGHYSQWFNNTGIVHAYAFDGINDITNITHGRVSYMDLTSPIISVEQEVGRVFDWVMSIEVAEHIPKQYAQTLVSNWNSMARYGMIISWSDQLMGIGHVNPLPFTEVKEFVENITGMVLDYSLTYKIREGCNIDYIGRTLGVYSRPSR</sequence>
<evidence type="ECO:0000256" key="1">
    <source>
        <dbReference type="SAM" id="MobiDB-lite"/>
    </source>
</evidence>
<gene>
    <name evidence="3" type="ORF">FOZ63_014972</name>
</gene>
<evidence type="ECO:0000313" key="3">
    <source>
        <dbReference type="EMBL" id="KAF4686498.1"/>
    </source>
</evidence>
<dbReference type="OMA" id="KANDIWT"/>
<name>A0A7J6NRU6_PEROL</name>
<accession>A0A7J6NRU6</accession>
<keyword evidence="4" id="KW-1185">Reference proteome</keyword>